<gene>
    <name evidence="1" type="ORF">FYC77_13260</name>
</gene>
<dbReference type="RefSeq" id="WP_149081978.1">
    <property type="nucleotide sequence ID" value="NZ_VTAW01000017.1"/>
</dbReference>
<evidence type="ECO:0000313" key="1">
    <source>
        <dbReference type="EMBL" id="TYT61481.1"/>
    </source>
</evidence>
<dbReference type="EMBL" id="VTAW01000017">
    <property type="protein sequence ID" value="TYT61481.1"/>
    <property type="molecule type" value="Genomic_DNA"/>
</dbReference>
<accession>A0A5D5AR05</accession>
<sequence length="82" mass="8767">MTELTIPPDAGEQKATRLVQEHVTVGDDVEVRKADRTGSGDPQLTGEVTGIEAGYLELDGKSLGEGSVRYDEIHTIARLDSA</sequence>
<name>A0A5D5AR05_9EURY</name>
<dbReference type="AlphaFoldDB" id="A0A5D5AR05"/>
<dbReference type="Proteomes" id="UP000324104">
    <property type="component" value="Unassembled WGS sequence"/>
</dbReference>
<comment type="caution">
    <text evidence="1">The sequence shown here is derived from an EMBL/GenBank/DDBJ whole genome shotgun (WGS) entry which is preliminary data.</text>
</comment>
<keyword evidence="2" id="KW-1185">Reference proteome</keyword>
<organism evidence="1 2">
    <name type="scientific">Natrialba swarupiae</name>
    <dbReference type="NCBI Taxonomy" id="2448032"/>
    <lineage>
        <taxon>Archaea</taxon>
        <taxon>Methanobacteriati</taxon>
        <taxon>Methanobacteriota</taxon>
        <taxon>Stenosarchaea group</taxon>
        <taxon>Halobacteria</taxon>
        <taxon>Halobacteriales</taxon>
        <taxon>Natrialbaceae</taxon>
        <taxon>Natrialba</taxon>
    </lineage>
</organism>
<reference evidence="1 2" key="1">
    <citation type="submission" date="2019-08" db="EMBL/GenBank/DDBJ databases">
        <title>Archaea genome.</title>
        <authorList>
            <person name="Kajale S."/>
            <person name="Shouche Y."/>
            <person name="Deshpande N."/>
            <person name="Sharma A."/>
        </authorList>
    </citation>
    <scope>NUCLEOTIDE SEQUENCE [LARGE SCALE GENOMIC DNA]</scope>
    <source>
        <strain evidence="1 2">ESP3B_9</strain>
    </source>
</reference>
<protein>
    <submittedName>
        <fullName evidence="1">Uncharacterized protein</fullName>
    </submittedName>
</protein>
<proteinExistence type="predicted"/>
<evidence type="ECO:0000313" key="2">
    <source>
        <dbReference type="Proteomes" id="UP000324104"/>
    </source>
</evidence>